<organism evidence="10 11">
    <name type="scientific">Sulfuricurvum kujiense (strain ATCC BAA-921 / DSM 16994 / JCM 11577 / YK-1)</name>
    <dbReference type="NCBI Taxonomy" id="709032"/>
    <lineage>
        <taxon>Bacteria</taxon>
        <taxon>Pseudomonadati</taxon>
        <taxon>Campylobacterota</taxon>
        <taxon>Epsilonproteobacteria</taxon>
        <taxon>Campylobacterales</taxon>
        <taxon>Sulfurimonadaceae</taxon>
        <taxon>Sulfuricurvum</taxon>
    </lineage>
</organism>
<keyword evidence="7" id="KW-1015">Disulfide bond</keyword>
<evidence type="ECO:0000256" key="1">
    <source>
        <dbReference type="ARBA" id="ARBA00001526"/>
    </source>
</evidence>
<dbReference type="Proteomes" id="UP000008721">
    <property type="component" value="Chromosome"/>
</dbReference>
<dbReference type="EC" id="3.5.2.6" evidence="3"/>
<keyword evidence="11" id="KW-1185">Reference proteome</keyword>
<keyword evidence="6" id="KW-0802">TPR repeat</keyword>
<dbReference type="Pfam" id="PF08238">
    <property type="entry name" value="Sel1"/>
    <property type="match status" value="2"/>
</dbReference>
<evidence type="ECO:0000313" key="11">
    <source>
        <dbReference type="Proteomes" id="UP000008721"/>
    </source>
</evidence>
<evidence type="ECO:0000256" key="6">
    <source>
        <dbReference type="ARBA" id="ARBA00022803"/>
    </source>
</evidence>
<keyword evidence="4" id="KW-0677">Repeat</keyword>
<keyword evidence="5" id="KW-0378">Hydrolase</keyword>
<dbReference type="PANTHER" id="PTHR13891:SF1">
    <property type="entry name" value="CYTOCHROME C OXIDASE ASSEMBLY FACTOR 7"/>
    <property type="match status" value="1"/>
</dbReference>
<dbReference type="GO" id="GO:0046677">
    <property type="term" value="P:response to antibiotic"/>
    <property type="evidence" value="ECO:0007669"/>
    <property type="project" value="UniProtKB-KW"/>
</dbReference>
<feature type="chain" id="PRO_5039946340" description="beta-lactamase" evidence="9">
    <location>
        <begin position="25"/>
        <end position="102"/>
    </location>
</feature>
<dbReference type="SUPFAM" id="SSF81901">
    <property type="entry name" value="HCP-like"/>
    <property type="match status" value="1"/>
</dbReference>
<dbReference type="RefSeq" id="WP_013459490.1">
    <property type="nucleotide sequence ID" value="NC_014762.1"/>
</dbReference>
<evidence type="ECO:0000313" key="10">
    <source>
        <dbReference type="EMBL" id="ADR33293.1"/>
    </source>
</evidence>
<evidence type="ECO:0000256" key="9">
    <source>
        <dbReference type="SAM" id="SignalP"/>
    </source>
</evidence>
<dbReference type="SMART" id="SM00671">
    <property type="entry name" value="SEL1"/>
    <property type="match status" value="2"/>
</dbReference>
<dbReference type="STRING" id="709032.Sulku_0627"/>
<sequence>MKKLSTVMVCLVMAGGMSSCFADAYQEGENALKNNVYSDAAALFEKACNSGNAQGCFQLGALYEKGDGVVQNKYKAVVLYAQACNGGESHGCSNMAMTYDTP</sequence>
<dbReference type="PROSITE" id="PS51257">
    <property type="entry name" value="PROKAR_LIPOPROTEIN"/>
    <property type="match status" value="1"/>
</dbReference>
<dbReference type="HOGENOM" id="CLU_2276029_0_0_7"/>
<feature type="signal peptide" evidence="9">
    <location>
        <begin position="1"/>
        <end position="24"/>
    </location>
</feature>
<gene>
    <name evidence="10" type="ordered locus">Sulku_0627</name>
</gene>
<dbReference type="GO" id="GO:0008800">
    <property type="term" value="F:beta-lactamase activity"/>
    <property type="evidence" value="ECO:0007669"/>
    <property type="project" value="UniProtKB-EC"/>
</dbReference>
<evidence type="ECO:0000256" key="7">
    <source>
        <dbReference type="ARBA" id="ARBA00023157"/>
    </source>
</evidence>
<evidence type="ECO:0000256" key="5">
    <source>
        <dbReference type="ARBA" id="ARBA00022801"/>
    </source>
</evidence>
<evidence type="ECO:0000256" key="3">
    <source>
        <dbReference type="ARBA" id="ARBA00012865"/>
    </source>
</evidence>
<dbReference type="PANTHER" id="PTHR13891">
    <property type="entry name" value="CYTOCHROME C OXIDASE ASSEMBLY FACTOR 7"/>
    <property type="match status" value="1"/>
</dbReference>
<keyword evidence="9" id="KW-0732">Signal</keyword>
<reference evidence="10 11" key="1">
    <citation type="journal article" date="2012" name="Stand. Genomic Sci.">
        <title>Complete genome sequence of the sulfur compounds oxidizing chemolithoautotroph Sulfuricurvum kujiense type strain (YK-1(T)).</title>
        <authorList>
            <person name="Han C."/>
            <person name="Kotsyurbenko O."/>
            <person name="Chertkov O."/>
            <person name="Held B."/>
            <person name="Lapidus A."/>
            <person name="Nolan M."/>
            <person name="Lucas S."/>
            <person name="Hammon N."/>
            <person name="Deshpande S."/>
            <person name="Cheng J.F."/>
            <person name="Tapia R."/>
            <person name="Goodwin L.A."/>
            <person name="Pitluck S."/>
            <person name="Liolios K."/>
            <person name="Pagani I."/>
            <person name="Ivanova N."/>
            <person name="Mavromatis K."/>
            <person name="Mikhailova N."/>
            <person name="Pati A."/>
            <person name="Chen A."/>
            <person name="Palaniappan K."/>
            <person name="Land M."/>
            <person name="Hauser L."/>
            <person name="Chang Y.J."/>
            <person name="Jeffries C.D."/>
            <person name="Brambilla E.M."/>
            <person name="Rohde M."/>
            <person name="Spring S."/>
            <person name="Sikorski J."/>
            <person name="Goker M."/>
            <person name="Woyke T."/>
            <person name="Bristow J."/>
            <person name="Eisen J.A."/>
            <person name="Markowitz V."/>
            <person name="Hugenholtz P."/>
            <person name="Kyrpides N.C."/>
            <person name="Klenk H.P."/>
            <person name="Detter J.C."/>
        </authorList>
    </citation>
    <scope>NUCLEOTIDE SEQUENCE [LARGE SCALE GENOMIC DNA]</scope>
    <source>
        <strain evidence="11">ATCC BAA-921 / DSM 16994 / JCM 11577 / YK-1</strain>
    </source>
</reference>
<name>E4U0R7_SULKY</name>
<comment type="catalytic activity">
    <reaction evidence="1">
        <text>a beta-lactam + H2O = a substituted beta-amino acid</text>
        <dbReference type="Rhea" id="RHEA:20401"/>
        <dbReference type="ChEBI" id="CHEBI:15377"/>
        <dbReference type="ChEBI" id="CHEBI:35627"/>
        <dbReference type="ChEBI" id="CHEBI:140347"/>
        <dbReference type="EC" id="3.5.2.6"/>
    </reaction>
</comment>
<dbReference type="EMBL" id="CP002355">
    <property type="protein sequence ID" value="ADR33293.1"/>
    <property type="molecule type" value="Genomic_DNA"/>
</dbReference>
<dbReference type="AlphaFoldDB" id="E4U0R7"/>
<dbReference type="KEGG" id="sku:Sulku_0627"/>
<proteinExistence type="inferred from homology"/>
<comment type="similarity">
    <text evidence="2">Belongs to the hcp beta-lactamase family.</text>
</comment>
<protein>
    <recommendedName>
        <fullName evidence="3">beta-lactamase</fullName>
        <ecNumber evidence="3">3.5.2.6</ecNumber>
    </recommendedName>
</protein>
<evidence type="ECO:0000256" key="8">
    <source>
        <dbReference type="ARBA" id="ARBA00023251"/>
    </source>
</evidence>
<dbReference type="Gene3D" id="1.25.40.10">
    <property type="entry name" value="Tetratricopeptide repeat domain"/>
    <property type="match status" value="1"/>
</dbReference>
<dbReference type="InterPro" id="IPR040239">
    <property type="entry name" value="HcpB-like"/>
</dbReference>
<keyword evidence="8" id="KW-0046">Antibiotic resistance</keyword>
<dbReference type="InterPro" id="IPR011990">
    <property type="entry name" value="TPR-like_helical_dom_sf"/>
</dbReference>
<evidence type="ECO:0000256" key="2">
    <source>
        <dbReference type="ARBA" id="ARBA00008486"/>
    </source>
</evidence>
<evidence type="ECO:0000256" key="4">
    <source>
        <dbReference type="ARBA" id="ARBA00022737"/>
    </source>
</evidence>
<dbReference type="eggNOG" id="COG0790">
    <property type="taxonomic scope" value="Bacteria"/>
</dbReference>
<dbReference type="InterPro" id="IPR006597">
    <property type="entry name" value="Sel1-like"/>
</dbReference>
<accession>E4U0R7</accession>